<evidence type="ECO:0000313" key="8">
    <source>
        <dbReference type="EMBL" id="KGM06831.1"/>
    </source>
</evidence>
<dbReference type="InterPro" id="IPR027469">
    <property type="entry name" value="Cation_efflux_TMD_sf"/>
</dbReference>
<evidence type="ECO:0000256" key="5">
    <source>
        <dbReference type="ARBA" id="ARBA00023136"/>
    </source>
</evidence>
<feature type="transmembrane region" description="Helical" evidence="6">
    <location>
        <begin position="176"/>
        <end position="194"/>
    </location>
</feature>
<feature type="transmembrane region" description="Helical" evidence="6">
    <location>
        <begin position="153"/>
        <end position="170"/>
    </location>
</feature>
<dbReference type="GO" id="GO:0015093">
    <property type="term" value="F:ferrous iron transmembrane transporter activity"/>
    <property type="evidence" value="ECO:0007669"/>
    <property type="project" value="TreeGrafter"/>
</dbReference>
<dbReference type="GO" id="GO:0005886">
    <property type="term" value="C:plasma membrane"/>
    <property type="evidence" value="ECO:0007669"/>
    <property type="project" value="TreeGrafter"/>
</dbReference>
<organism evidence="8 9">
    <name type="scientific">Methylophaga thiooxydans</name>
    <dbReference type="NCBI Taxonomy" id="392484"/>
    <lineage>
        <taxon>Bacteria</taxon>
        <taxon>Pseudomonadati</taxon>
        <taxon>Pseudomonadota</taxon>
        <taxon>Gammaproteobacteria</taxon>
        <taxon>Thiotrichales</taxon>
        <taxon>Piscirickettsiaceae</taxon>
        <taxon>Methylophaga</taxon>
    </lineage>
</organism>
<comment type="caution">
    <text evidence="8">The sequence shown here is derived from an EMBL/GenBank/DDBJ whole genome shotgun (WGS) entry which is preliminary data.</text>
</comment>
<keyword evidence="4 6" id="KW-1133">Transmembrane helix</keyword>
<dbReference type="PANTHER" id="PTHR43840">
    <property type="entry name" value="MITOCHONDRIAL METAL TRANSPORTER 1-RELATED"/>
    <property type="match status" value="1"/>
</dbReference>
<keyword evidence="5 6" id="KW-0472">Membrane</keyword>
<feature type="transmembrane region" description="Helical" evidence="6">
    <location>
        <begin position="81"/>
        <end position="101"/>
    </location>
</feature>
<evidence type="ECO:0000256" key="3">
    <source>
        <dbReference type="ARBA" id="ARBA00022692"/>
    </source>
</evidence>
<dbReference type="EMBL" id="JRQD01000003">
    <property type="protein sequence ID" value="KGM06831.1"/>
    <property type="molecule type" value="Genomic_DNA"/>
</dbReference>
<evidence type="ECO:0000256" key="6">
    <source>
        <dbReference type="SAM" id="Phobius"/>
    </source>
</evidence>
<keyword evidence="2" id="KW-0813">Transport</keyword>
<sequence length="206" mass="22371">MENCCNDKACEVEALQERQSSVLKIVLLINAVMFVAEMTAGLMSGSISLVADSLDMLGDSLVYGFSIYVVARGARMKAISALFKGGIMAMFGLFVLGQAIYRILFPHVPVFEAIGTFGMLALIANSLCLLLLWRHRSDDINMRSVWLCSRNDIIANVSVILAGVGVWLMHSGWPDILVGLALSALFLRSALFVLRGAITELKGINV</sequence>
<dbReference type="RefSeq" id="WP_036313439.1">
    <property type="nucleotide sequence ID" value="NZ_JRQD01000003.1"/>
</dbReference>
<feature type="transmembrane region" description="Helical" evidence="6">
    <location>
        <begin position="113"/>
        <end position="133"/>
    </location>
</feature>
<dbReference type="InterPro" id="IPR050291">
    <property type="entry name" value="CDF_Transporter"/>
</dbReference>
<feature type="transmembrane region" description="Helical" evidence="6">
    <location>
        <begin position="56"/>
        <end position="74"/>
    </location>
</feature>
<evidence type="ECO:0000256" key="1">
    <source>
        <dbReference type="ARBA" id="ARBA00004141"/>
    </source>
</evidence>
<dbReference type="Proteomes" id="UP000029999">
    <property type="component" value="Unassembled WGS sequence"/>
</dbReference>
<dbReference type="SUPFAM" id="SSF161111">
    <property type="entry name" value="Cation efflux protein transmembrane domain-like"/>
    <property type="match status" value="1"/>
</dbReference>
<keyword evidence="3 6" id="KW-0812">Transmembrane</keyword>
<protein>
    <submittedName>
        <fullName evidence="8">Cobalt-zinc-cadmium resistance protein CzcD</fullName>
    </submittedName>
</protein>
<evidence type="ECO:0000256" key="4">
    <source>
        <dbReference type="ARBA" id="ARBA00022989"/>
    </source>
</evidence>
<dbReference type="GO" id="GO:0015341">
    <property type="term" value="F:zinc efflux antiporter activity"/>
    <property type="evidence" value="ECO:0007669"/>
    <property type="project" value="TreeGrafter"/>
</dbReference>
<accession>A0A0A0BFX5</accession>
<dbReference type="PANTHER" id="PTHR43840:SF15">
    <property type="entry name" value="MITOCHONDRIAL METAL TRANSPORTER 1-RELATED"/>
    <property type="match status" value="1"/>
</dbReference>
<proteinExistence type="predicted"/>
<evidence type="ECO:0000259" key="7">
    <source>
        <dbReference type="Pfam" id="PF01545"/>
    </source>
</evidence>
<dbReference type="AlphaFoldDB" id="A0A0A0BFX5"/>
<evidence type="ECO:0000313" key="9">
    <source>
        <dbReference type="Proteomes" id="UP000029999"/>
    </source>
</evidence>
<feature type="domain" description="Cation efflux protein transmembrane" evidence="7">
    <location>
        <begin position="23"/>
        <end position="201"/>
    </location>
</feature>
<reference evidence="8 9" key="1">
    <citation type="submission" date="2014-09" db="EMBL/GenBank/DDBJ databases">
        <authorList>
            <person name="Grob C."/>
            <person name="Taubert M."/>
            <person name="Howat A.M."/>
            <person name="Burns O.J."/>
            <person name="Dixon J.L."/>
            <person name="Chen Y."/>
            <person name="Murrell J.C."/>
        </authorList>
    </citation>
    <scope>NUCLEOTIDE SEQUENCE [LARGE SCALE GENOMIC DNA]</scope>
    <source>
        <strain evidence="8">L4</strain>
    </source>
</reference>
<dbReference type="Pfam" id="PF01545">
    <property type="entry name" value="Cation_efflux"/>
    <property type="match status" value="1"/>
</dbReference>
<dbReference type="GO" id="GO:0015086">
    <property type="term" value="F:cadmium ion transmembrane transporter activity"/>
    <property type="evidence" value="ECO:0007669"/>
    <property type="project" value="TreeGrafter"/>
</dbReference>
<evidence type="ECO:0000256" key="2">
    <source>
        <dbReference type="ARBA" id="ARBA00022448"/>
    </source>
</evidence>
<comment type="subcellular location">
    <subcellularLocation>
        <location evidence="1">Membrane</location>
        <topology evidence="1">Multi-pass membrane protein</topology>
    </subcellularLocation>
</comment>
<feature type="transmembrane region" description="Helical" evidence="6">
    <location>
        <begin position="25"/>
        <end position="50"/>
    </location>
</feature>
<dbReference type="GO" id="GO:0006882">
    <property type="term" value="P:intracellular zinc ion homeostasis"/>
    <property type="evidence" value="ECO:0007669"/>
    <property type="project" value="TreeGrafter"/>
</dbReference>
<gene>
    <name evidence="8" type="ORF">LP43_1323</name>
</gene>
<dbReference type="STRING" id="392484.LP43_1323"/>
<name>A0A0A0BFX5_9GAMM</name>
<dbReference type="Gene3D" id="1.20.1510.10">
    <property type="entry name" value="Cation efflux protein transmembrane domain"/>
    <property type="match status" value="1"/>
</dbReference>
<dbReference type="InterPro" id="IPR058533">
    <property type="entry name" value="Cation_efflux_TM"/>
</dbReference>